<keyword evidence="4" id="KW-1185">Reference proteome</keyword>
<reference evidence="3 4" key="1">
    <citation type="submission" date="2024-09" db="EMBL/GenBank/DDBJ databases">
        <authorList>
            <person name="Sun Q."/>
            <person name="Mori K."/>
        </authorList>
    </citation>
    <scope>NUCLEOTIDE SEQUENCE [LARGE SCALE GENOMIC DNA]</scope>
    <source>
        <strain evidence="3 4">CCM 7415</strain>
    </source>
</reference>
<evidence type="ECO:0000313" key="3">
    <source>
        <dbReference type="EMBL" id="MFC0266768.1"/>
    </source>
</evidence>
<dbReference type="InterPro" id="IPR007813">
    <property type="entry name" value="PilN"/>
</dbReference>
<evidence type="ECO:0000313" key="4">
    <source>
        <dbReference type="Proteomes" id="UP001589814"/>
    </source>
</evidence>
<keyword evidence="2" id="KW-1133">Transmembrane helix</keyword>
<protein>
    <submittedName>
        <fullName evidence="3">PilN domain-containing protein</fullName>
    </submittedName>
</protein>
<organism evidence="3 4">
    <name type="scientific">Kushneria aurantia</name>
    <dbReference type="NCBI Taxonomy" id="504092"/>
    <lineage>
        <taxon>Bacteria</taxon>
        <taxon>Pseudomonadati</taxon>
        <taxon>Pseudomonadota</taxon>
        <taxon>Gammaproteobacteria</taxon>
        <taxon>Oceanospirillales</taxon>
        <taxon>Halomonadaceae</taxon>
        <taxon>Kushneria</taxon>
    </lineage>
</organism>
<keyword evidence="1" id="KW-0175">Coiled coil</keyword>
<dbReference type="Proteomes" id="UP001589814">
    <property type="component" value="Unassembled WGS sequence"/>
</dbReference>
<dbReference type="PANTHER" id="PTHR40278:SF2">
    <property type="entry name" value="TYPE IV PILUS INNER MEMBRANE COMPONENT PILN"/>
    <property type="match status" value="1"/>
</dbReference>
<dbReference type="InterPro" id="IPR052534">
    <property type="entry name" value="Extracell_DNA_Util/SecSys_Comp"/>
</dbReference>
<keyword evidence="2" id="KW-0472">Membrane</keyword>
<evidence type="ECO:0000256" key="2">
    <source>
        <dbReference type="SAM" id="Phobius"/>
    </source>
</evidence>
<dbReference type="EMBL" id="JBHLVX010000005">
    <property type="protein sequence ID" value="MFC0266768.1"/>
    <property type="molecule type" value="Genomic_DNA"/>
</dbReference>
<keyword evidence="2" id="KW-0812">Transmembrane</keyword>
<feature type="coiled-coil region" evidence="1">
    <location>
        <begin position="58"/>
        <end position="102"/>
    </location>
</feature>
<dbReference type="RefSeq" id="WP_019952082.1">
    <property type="nucleotide sequence ID" value="NZ_JBHLVX010000005.1"/>
</dbReference>
<dbReference type="Pfam" id="PF05137">
    <property type="entry name" value="PilN"/>
    <property type="match status" value="1"/>
</dbReference>
<accession>A0ABV6FZE4</accession>
<feature type="transmembrane region" description="Helical" evidence="2">
    <location>
        <begin position="32"/>
        <end position="50"/>
    </location>
</feature>
<dbReference type="PANTHER" id="PTHR40278">
    <property type="entry name" value="DNA UTILIZATION PROTEIN HOFN"/>
    <property type="match status" value="1"/>
</dbReference>
<comment type="caution">
    <text evidence="3">The sequence shown here is derived from an EMBL/GenBank/DDBJ whole genome shotgun (WGS) entry which is preliminary data.</text>
</comment>
<proteinExistence type="predicted"/>
<sequence length="204" mass="22802">MSELGLSHQSVGIEINLLPWREKARERRTRQLYGWMLGCALLGVAVGFAGQQWQQWRLERVNAEVALVEGRIAALERDIAQVQTLDQQRQQMQERIRLISELQFSRPQVVALFQALNDSLVDGVVYDRVERHDGRLDISGTATTNRRVSDQMRALAAAEVFGDPLLMDVSAAEQGARRRFNLQVPERRLQGAAPLEADGTGGGA</sequence>
<evidence type="ECO:0000256" key="1">
    <source>
        <dbReference type="SAM" id="Coils"/>
    </source>
</evidence>
<name>A0ABV6FZE4_9GAMM</name>
<gene>
    <name evidence="3" type="ORF">ACFFHW_01940</name>
</gene>